<evidence type="ECO:0000313" key="2">
    <source>
        <dbReference type="Proteomes" id="UP001183388"/>
    </source>
</evidence>
<comment type="caution">
    <text evidence="1">The sequence shown here is derived from an EMBL/GenBank/DDBJ whole genome shotgun (WGS) entry which is preliminary data.</text>
</comment>
<evidence type="ECO:0000313" key="1">
    <source>
        <dbReference type="EMBL" id="MDT0310302.1"/>
    </source>
</evidence>
<dbReference type="Proteomes" id="UP001183388">
    <property type="component" value="Unassembled WGS sequence"/>
</dbReference>
<dbReference type="EMBL" id="JAVREN010000064">
    <property type="protein sequence ID" value="MDT0310302.1"/>
    <property type="molecule type" value="Genomic_DNA"/>
</dbReference>
<reference evidence="2" key="1">
    <citation type="submission" date="2023-07" db="EMBL/GenBank/DDBJ databases">
        <title>30 novel species of actinomycetes from the DSMZ collection.</title>
        <authorList>
            <person name="Nouioui I."/>
        </authorList>
    </citation>
    <scope>NUCLEOTIDE SEQUENCE [LARGE SCALE GENOMIC DNA]</scope>
    <source>
        <strain evidence="2">DSM 44917</strain>
    </source>
</reference>
<sequence length="109" mass="11665">MFSDKGPVRLLPWTGVDGRPNYLIGGGNGRVSRMADEAERTQLAMAADLLEHVEDLRKDGGDGEEGAVTPEQLAFVNACLEGSLRDVCRIAESRGRRLADLAGAHDTTA</sequence>
<dbReference type="RefSeq" id="WP_311633273.1">
    <property type="nucleotide sequence ID" value="NZ_JAVREN010000064.1"/>
</dbReference>
<proteinExistence type="predicted"/>
<protein>
    <submittedName>
        <fullName evidence="1">Uncharacterized protein</fullName>
    </submittedName>
</protein>
<accession>A0ABU2LFK0</accession>
<name>A0ABU2LFK0_9ACTN</name>
<gene>
    <name evidence="1" type="ORF">RM780_25620</name>
</gene>
<organism evidence="1 2">
    <name type="scientific">Streptomyces boetiae</name>
    <dbReference type="NCBI Taxonomy" id="3075541"/>
    <lineage>
        <taxon>Bacteria</taxon>
        <taxon>Bacillati</taxon>
        <taxon>Actinomycetota</taxon>
        <taxon>Actinomycetes</taxon>
        <taxon>Kitasatosporales</taxon>
        <taxon>Streptomycetaceae</taxon>
        <taxon>Streptomyces</taxon>
    </lineage>
</organism>
<keyword evidence="2" id="KW-1185">Reference proteome</keyword>